<organism evidence="3">
    <name type="scientific">Anopheles atroparvus</name>
    <name type="common">European mosquito</name>
    <dbReference type="NCBI Taxonomy" id="41427"/>
    <lineage>
        <taxon>Eukaryota</taxon>
        <taxon>Metazoa</taxon>
        <taxon>Ecdysozoa</taxon>
        <taxon>Arthropoda</taxon>
        <taxon>Hexapoda</taxon>
        <taxon>Insecta</taxon>
        <taxon>Pterygota</taxon>
        <taxon>Neoptera</taxon>
        <taxon>Endopterygota</taxon>
        <taxon>Diptera</taxon>
        <taxon>Nematocera</taxon>
        <taxon>Culicoidea</taxon>
        <taxon>Culicidae</taxon>
        <taxon>Anophelinae</taxon>
        <taxon>Anopheles</taxon>
    </lineage>
</organism>
<dbReference type="InterPro" id="IPR009003">
    <property type="entry name" value="Peptidase_S1_PA"/>
</dbReference>
<dbReference type="PANTHER" id="PTHR24252">
    <property type="entry name" value="ACROSIN-RELATED"/>
    <property type="match status" value="1"/>
</dbReference>
<evidence type="ECO:0000313" key="3">
    <source>
        <dbReference type="EnsemblMetazoa" id="AATE016765-PA.1"/>
    </source>
</evidence>
<accession>A0A182JEV3</accession>
<dbReference type="CDD" id="cd00190">
    <property type="entry name" value="Tryp_SPc"/>
    <property type="match status" value="1"/>
</dbReference>
<dbReference type="InterPro" id="IPR043504">
    <property type="entry name" value="Peptidase_S1_PA_chymotrypsin"/>
</dbReference>
<dbReference type="PRINTS" id="PR00722">
    <property type="entry name" value="CHYMOTRYPSIN"/>
</dbReference>
<dbReference type="AlphaFoldDB" id="A0A182JEV3"/>
<evidence type="ECO:0000256" key="2">
    <source>
        <dbReference type="ARBA" id="ARBA00024195"/>
    </source>
</evidence>
<dbReference type="FunFam" id="2.40.10.10:FF:000002">
    <property type="entry name" value="Transmembrane protease serine"/>
    <property type="match status" value="1"/>
</dbReference>
<dbReference type="InterPro" id="IPR018114">
    <property type="entry name" value="TRYPSIN_HIS"/>
</dbReference>
<dbReference type="InterPro" id="IPR001254">
    <property type="entry name" value="Trypsin_dom"/>
</dbReference>
<dbReference type="PROSITE" id="PS50240">
    <property type="entry name" value="TRYPSIN_DOM"/>
    <property type="match status" value="1"/>
</dbReference>
<dbReference type="InterPro" id="IPR033116">
    <property type="entry name" value="TRYPSIN_SER"/>
</dbReference>
<dbReference type="VEuPathDB" id="VectorBase:AATE016765"/>
<dbReference type="PROSITE" id="PS00135">
    <property type="entry name" value="TRYPSIN_SER"/>
    <property type="match status" value="1"/>
</dbReference>
<name>A0A182JEV3_ANOAO</name>
<keyword evidence="1" id="KW-1015">Disulfide bond</keyword>
<dbReference type="SUPFAM" id="SSF50494">
    <property type="entry name" value="Trypsin-like serine proteases"/>
    <property type="match status" value="1"/>
</dbReference>
<dbReference type="FunFam" id="2.40.10.10:FF:000068">
    <property type="entry name" value="transmembrane protease serine 2"/>
    <property type="match status" value="1"/>
</dbReference>
<dbReference type="Gene3D" id="2.40.10.10">
    <property type="entry name" value="Trypsin-like serine proteases"/>
    <property type="match status" value="1"/>
</dbReference>
<dbReference type="PROSITE" id="PS00134">
    <property type="entry name" value="TRYPSIN_HIS"/>
    <property type="match status" value="1"/>
</dbReference>
<dbReference type="Pfam" id="PF00089">
    <property type="entry name" value="Trypsin"/>
    <property type="match status" value="1"/>
</dbReference>
<dbReference type="SMART" id="SM00020">
    <property type="entry name" value="Tryp_SPc"/>
    <property type="match status" value="1"/>
</dbReference>
<dbReference type="STRING" id="41427.A0A182JEV3"/>
<proteinExistence type="inferred from homology"/>
<dbReference type="InterPro" id="IPR001314">
    <property type="entry name" value="Peptidase_S1A"/>
</dbReference>
<dbReference type="EnsemblMetazoa" id="AATE016765-RA">
    <property type="protein sequence ID" value="AATE016765-PA.1"/>
    <property type="gene ID" value="AATE016765"/>
</dbReference>
<dbReference type="GO" id="GO:0004252">
    <property type="term" value="F:serine-type endopeptidase activity"/>
    <property type="evidence" value="ECO:0007669"/>
    <property type="project" value="InterPro"/>
</dbReference>
<protein>
    <submittedName>
        <fullName evidence="3">Uncharacterized protein</fullName>
    </submittedName>
</protein>
<dbReference type="PANTHER" id="PTHR24252:SF7">
    <property type="entry name" value="HYALIN"/>
    <property type="match status" value="1"/>
</dbReference>
<dbReference type="GO" id="GO:0006508">
    <property type="term" value="P:proteolysis"/>
    <property type="evidence" value="ECO:0007669"/>
    <property type="project" value="InterPro"/>
</dbReference>
<comment type="similarity">
    <text evidence="2">Belongs to the peptidase S1 family. CLIP subfamily.</text>
</comment>
<sequence>MSSTLTSCILSALLCSAVIVFQVEPGLAQTGGLVGSNFTNVTYGANVTYVAVPQPFNGTAGPTQVLSPGISLPPLATTPAPFQANVTARWEPIPHYKLPHYDPAGKVLWFPRIVGGSLATSGEFPAMVSLQLVRNSAHVCGGTLLSMSQVLTAAHCVTDVRGVASPATQFQVMGDDLFILPQMGNPTRQVRPVRSITVHPHYDAATFANDIALVRLASEFRKTETFFPGKRIQKPPTLGDRCSLAGWGVTTEHSTTMSPNLQRINVVISDFGTCNAAFDRQLTKGMLCAGAPGRDACQGDSGGALLCTGGRVAGIVSFGAGCARPEFPGVYVDVVYYEKWINGVLKNGARRDAAGHLVGLTVVFWSFIHFLRK</sequence>
<reference evidence="3" key="1">
    <citation type="submission" date="2022-08" db="UniProtKB">
        <authorList>
            <consortium name="EnsemblMetazoa"/>
        </authorList>
    </citation>
    <scope>IDENTIFICATION</scope>
    <source>
        <strain evidence="3">EBRO</strain>
    </source>
</reference>
<evidence type="ECO:0000256" key="1">
    <source>
        <dbReference type="ARBA" id="ARBA00023157"/>
    </source>
</evidence>